<dbReference type="SUPFAM" id="SSF47413">
    <property type="entry name" value="lambda repressor-like DNA-binding domains"/>
    <property type="match status" value="1"/>
</dbReference>
<dbReference type="RefSeq" id="WP_126302509.1">
    <property type="nucleotide sequence ID" value="NZ_LR134495.1"/>
</dbReference>
<reference evidence="2" key="1">
    <citation type="submission" date="2018-12" db="EMBL/GenBank/DDBJ databases">
        <authorList>
            <consortium name="Pathogen Informatics"/>
        </authorList>
    </citation>
    <scope>NUCLEOTIDE SEQUENCE [LARGE SCALE GENOMIC DNA]</scope>
    <source>
        <strain evidence="2">NCTC10643</strain>
    </source>
</reference>
<protein>
    <recommendedName>
        <fullName evidence="1">HTH cro/C1-type domain-containing protein</fullName>
    </recommendedName>
</protein>
<dbReference type="EMBL" id="LR134495">
    <property type="protein sequence ID" value="VEI78149.1"/>
    <property type="molecule type" value="Genomic_DNA"/>
</dbReference>
<dbReference type="Proteomes" id="UP000271188">
    <property type="component" value="Chromosome"/>
</dbReference>
<accession>A0A448TDX8</accession>
<dbReference type="CDD" id="cd00093">
    <property type="entry name" value="HTH_XRE"/>
    <property type="match status" value="1"/>
</dbReference>
<evidence type="ECO:0000259" key="1">
    <source>
        <dbReference type="PROSITE" id="PS50943"/>
    </source>
</evidence>
<sequence length="112" mass="12684">MSICKRLKLVIDSKGLNIKGFSEATSIPYRTVQNYLLEERAPNMESLLKMASTMEINLHWLITGEGEMFNSAINPNSLTENESNLLNHYRLLSGDTQKAFDVSFKILSEISK</sequence>
<evidence type="ECO:0000313" key="2">
    <source>
        <dbReference type="EMBL" id="VEI78149.1"/>
    </source>
</evidence>
<dbReference type="InterPro" id="IPR001387">
    <property type="entry name" value="Cro/C1-type_HTH"/>
</dbReference>
<dbReference type="GO" id="GO:0003677">
    <property type="term" value="F:DNA binding"/>
    <property type="evidence" value="ECO:0007669"/>
    <property type="project" value="InterPro"/>
</dbReference>
<dbReference type="Pfam" id="PF01381">
    <property type="entry name" value="HTH_3"/>
    <property type="match status" value="1"/>
</dbReference>
<dbReference type="PROSITE" id="PS50943">
    <property type="entry name" value="HTH_CROC1"/>
    <property type="match status" value="1"/>
</dbReference>
<dbReference type="SMART" id="SM00530">
    <property type="entry name" value="HTH_XRE"/>
    <property type="match status" value="1"/>
</dbReference>
<gene>
    <name evidence="2" type="ORF">NCTC10643_02047</name>
</gene>
<organism evidence="2 3">
    <name type="scientific">Mannheimia haemolytica</name>
    <name type="common">Pasteurella haemolytica</name>
    <dbReference type="NCBI Taxonomy" id="75985"/>
    <lineage>
        <taxon>Bacteria</taxon>
        <taxon>Pseudomonadati</taxon>
        <taxon>Pseudomonadota</taxon>
        <taxon>Gammaproteobacteria</taxon>
        <taxon>Pasteurellales</taxon>
        <taxon>Pasteurellaceae</taxon>
        <taxon>Mannheimia</taxon>
    </lineage>
</organism>
<dbReference type="InterPro" id="IPR010982">
    <property type="entry name" value="Lambda_DNA-bd_dom_sf"/>
</dbReference>
<proteinExistence type="predicted"/>
<name>A0A448TDX8_MANHA</name>
<evidence type="ECO:0000313" key="3">
    <source>
        <dbReference type="Proteomes" id="UP000271188"/>
    </source>
</evidence>
<feature type="domain" description="HTH cro/C1-type" evidence="1">
    <location>
        <begin position="7"/>
        <end position="61"/>
    </location>
</feature>
<dbReference type="Gene3D" id="1.10.260.40">
    <property type="entry name" value="lambda repressor-like DNA-binding domains"/>
    <property type="match status" value="1"/>
</dbReference>
<dbReference type="AlphaFoldDB" id="A0A448TDX8"/>